<dbReference type="PANTHER" id="PTHR11319:SF35">
    <property type="entry name" value="OUTER MEMBRANE PROTEIN PMPC-RELATED"/>
    <property type="match status" value="1"/>
</dbReference>
<organism evidence="1 2">
    <name type="scientific">Halteria grandinella</name>
    <dbReference type="NCBI Taxonomy" id="5974"/>
    <lineage>
        <taxon>Eukaryota</taxon>
        <taxon>Sar</taxon>
        <taxon>Alveolata</taxon>
        <taxon>Ciliophora</taxon>
        <taxon>Intramacronucleata</taxon>
        <taxon>Spirotrichea</taxon>
        <taxon>Stichotrichia</taxon>
        <taxon>Sporadotrichida</taxon>
        <taxon>Halteriidae</taxon>
        <taxon>Halteria</taxon>
    </lineage>
</organism>
<evidence type="ECO:0000313" key="2">
    <source>
        <dbReference type="Proteomes" id="UP000785679"/>
    </source>
</evidence>
<dbReference type="AlphaFoldDB" id="A0A8J8TAR9"/>
<comment type="caution">
    <text evidence="1">The sequence shown here is derived from an EMBL/GenBank/DDBJ whole genome shotgun (WGS) entry which is preliminary data.</text>
</comment>
<sequence length="1074" mass="118830">MMAPFQSLATVNIYEGQYWRVQSNFNPTITQSASDSLANFLAHAYNIEKIVGQGLLPDSALNSVKRKFTTYNSELTVSYIRFVEVTFQDATTNALFFPYFAMSKWITANGCVFELRQQLVMTQEGVNVNISHSLINITRINRVTIYQSMTQCSLYLSSWSANNQIWDNNTFTGLNTGGYTALIYTQNHCNITFTNNKFIDARWINAQISINVEHVPFKCSQPPFTRIRIENNTVRNTGTQPITSYIYFTLNFNDDGHQEVIIKNNRFENVNYFSPGFFRCLKTTQENFTIVFENNVFNKVYNIIESYPLATLQAPNITVTYITASDSVIPQLISLKSDSARVRNISVIRVSGLVSSSQNNALMQIDSSKNINVSDLMFLACTFQNSRAINVLSSSAINFTKIDISDAQADFNHLMYISEVKNLTITQFNITNVRKSSPGATAAVTIALLQPWTSESQGVQLYNFSDWRFSSSQIQFISFESLLIDVSMKGEIAYLFDKISVNNITLSDKTSLIQVNQFVYKYFSMKITNFNLTASTVDDGSGFIYMQHSANQVSIANIKFEDNQGQILIMEPPQISGQQISLSTNITGASLKNNTANLALIYLSQGNNLTIGNSQFLENYSTGRGSIIFAEFQNSIANIKDSNFAGNEAILGGVFFSQLGGLISCESCNISNNFAVYGGVLYSQNEGQASFINSRIISNYAIKGGVIYSINSQSRITIKRGLISQNGIQKVAINVLEIFGFKSLSASQAAMKNLGFAPNFITALYGNVGEIRKMIGYGISKSYSAISNYQFQVIKSTILFGDGLIITEQISLLSAQSASVVDLNQVEYWNTSTFGSLIEADQAQLTIVDLKIHGLQSSEPMISVQSESQIALTFLNVTQSNGPIVRTENSIINLQSSTFTNLTDTTSTHSLFEFIKSDVHFDTLTLKNITITFREASALQTVRPFVYFKACDNIVVNNFNANLFDGQLIKLEDKSDMKLTNSIMVYGNNTAKIYQIGVGIHLVASSLNVKNTTFASLLSRKGPAIFASDSPSSSISQSVTIFNCTFTSNKGLEVGGGALYLEDLNADKMAAVAL</sequence>
<proteinExistence type="predicted"/>
<reference evidence="1" key="1">
    <citation type="submission" date="2019-06" db="EMBL/GenBank/DDBJ databases">
        <authorList>
            <person name="Zheng W."/>
        </authorList>
    </citation>
    <scope>NUCLEOTIDE SEQUENCE</scope>
    <source>
        <strain evidence="1">QDHG01</strain>
    </source>
</reference>
<accession>A0A8J8TAR9</accession>
<dbReference type="InterPro" id="IPR011050">
    <property type="entry name" value="Pectin_lyase_fold/virulence"/>
</dbReference>
<keyword evidence="2" id="KW-1185">Reference proteome</keyword>
<protein>
    <submittedName>
        <fullName evidence="1">Uncharacterized protein</fullName>
    </submittedName>
</protein>
<dbReference type="EMBL" id="RRYP01000157">
    <property type="protein sequence ID" value="TNV87905.1"/>
    <property type="molecule type" value="Genomic_DNA"/>
</dbReference>
<dbReference type="Proteomes" id="UP000785679">
    <property type="component" value="Unassembled WGS sequence"/>
</dbReference>
<name>A0A8J8TAR9_HALGN</name>
<evidence type="ECO:0000313" key="1">
    <source>
        <dbReference type="EMBL" id="TNV87905.1"/>
    </source>
</evidence>
<dbReference type="OrthoDB" id="324178at2759"/>
<dbReference type="PANTHER" id="PTHR11319">
    <property type="entry name" value="G PROTEIN-COUPLED RECEPTOR-RELATED"/>
    <property type="match status" value="1"/>
</dbReference>
<dbReference type="SUPFAM" id="SSF51126">
    <property type="entry name" value="Pectin lyase-like"/>
    <property type="match status" value="3"/>
</dbReference>
<gene>
    <name evidence="1" type="ORF">FGO68_gene6649</name>
</gene>